<dbReference type="PANTHER" id="PTHR13347:SF1">
    <property type="entry name" value="HEAT REPEAT-CONTAINING PROTEIN 3"/>
    <property type="match status" value="1"/>
</dbReference>
<dbReference type="KEGG" id="tng:GSTEN00037196G001"/>
<feature type="non-terminal residue" evidence="2">
    <location>
        <position position="151"/>
    </location>
</feature>
<dbReference type="PANTHER" id="PTHR13347">
    <property type="entry name" value="HEAT REPEAT-CONTAINING PROTEIN 3"/>
    <property type="match status" value="1"/>
</dbReference>
<dbReference type="EMBL" id="CAAE01021810">
    <property type="protein sequence ID" value="CAG14321.1"/>
    <property type="molecule type" value="Genomic_DNA"/>
</dbReference>
<accession>Q4RBB2</accession>
<reference evidence="2" key="1">
    <citation type="journal article" date="2004" name="Nature">
        <title>Genome duplication in the teleost fish Tetraodon nigroviridis reveals the early vertebrate proto-karyotype.</title>
        <authorList>
            <person name="Jaillon O."/>
            <person name="Aury J.-M."/>
            <person name="Brunet F."/>
            <person name="Petit J.-L."/>
            <person name="Stange-Thomann N."/>
            <person name="Mauceli E."/>
            <person name="Bouneau L."/>
            <person name="Fischer C."/>
            <person name="Ozouf-Costaz C."/>
            <person name="Bernot A."/>
            <person name="Nicaud S."/>
            <person name="Jaffe D."/>
            <person name="Fisher S."/>
            <person name="Lutfalla G."/>
            <person name="Dossat C."/>
            <person name="Segurens B."/>
            <person name="Dasilva C."/>
            <person name="Salanoubat M."/>
            <person name="Levy M."/>
            <person name="Boudet N."/>
            <person name="Castellano S."/>
            <person name="Anthouard V."/>
            <person name="Jubin C."/>
            <person name="Castelli V."/>
            <person name="Katinka M."/>
            <person name="Vacherie B."/>
            <person name="Biemont C."/>
            <person name="Skalli Z."/>
            <person name="Cattolico L."/>
            <person name="Poulain J."/>
            <person name="De Berardinis V."/>
            <person name="Cruaud C."/>
            <person name="Duprat S."/>
            <person name="Brottier P."/>
            <person name="Coutanceau J.-P."/>
            <person name="Gouzy J."/>
            <person name="Parra G."/>
            <person name="Lardier G."/>
            <person name="Chapple C."/>
            <person name="McKernan K.J."/>
            <person name="McEwan P."/>
            <person name="Bosak S."/>
            <person name="Kellis M."/>
            <person name="Volff J.-N."/>
            <person name="Guigo R."/>
            <person name="Zody M.C."/>
            <person name="Mesirov J."/>
            <person name="Lindblad-Toh K."/>
            <person name="Birren B."/>
            <person name="Nusbaum C."/>
            <person name="Kahn D."/>
            <person name="Robinson-Rechavi M."/>
            <person name="Laudet V."/>
            <person name="Schachter V."/>
            <person name="Quetier F."/>
            <person name="Saurin W."/>
            <person name="Scarpelli C."/>
            <person name="Wincker P."/>
            <person name="Lander E.S."/>
            <person name="Weissenbach J."/>
            <person name="Roest Crollius H."/>
        </authorList>
    </citation>
    <scope>NUCLEOTIDE SEQUENCE [LARGE SCALE GENOMIC DNA]</scope>
</reference>
<dbReference type="Pfam" id="PF25567">
    <property type="entry name" value="TPR_SYO1"/>
    <property type="match status" value="1"/>
</dbReference>
<gene>
    <name evidence="2" type="ORF">GSTENG00037196001</name>
</gene>
<dbReference type="AlphaFoldDB" id="Q4RBB2"/>
<proteinExistence type="predicted"/>
<organism evidence="2">
    <name type="scientific">Tetraodon nigroviridis</name>
    <name type="common">Spotted green pufferfish</name>
    <name type="synonym">Chelonodon nigroviridis</name>
    <dbReference type="NCBI Taxonomy" id="99883"/>
    <lineage>
        <taxon>Eukaryota</taxon>
        <taxon>Metazoa</taxon>
        <taxon>Chordata</taxon>
        <taxon>Craniata</taxon>
        <taxon>Vertebrata</taxon>
        <taxon>Euteleostomi</taxon>
        <taxon>Actinopterygii</taxon>
        <taxon>Neopterygii</taxon>
        <taxon>Teleostei</taxon>
        <taxon>Neoteleostei</taxon>
        <taxon>Acanthomorphata</taxon>
        <taxon>Eupercaria</taxon>
        <taxon>Tetraodontiformes</taxon>
        <taxon>Tetradontoidea</taxon>
        <taxon>Tetraodontidae</taxon>
        <taxon>Tetraodon</taxon>
    </lineage>
</organism>
<dbReference type="InterPro" id="IPR011989">
    <property type="entry name" value="ARM-like"/>
</dbReference>
<dbReference type="Gene3D" id="1.25.10.10">
    <property type="entry name" value="Leucine-rich Repeat Variant"/>
    <property type="match status" value="1"/>
</dbReference>
<reference evidence="2" key="2">
    <citation type="submission" date="2004-02" db="EMBL/GenBank/DDBJ databases">
        <authorList>
            <consortium name="Genoscope"/>
            <consortium name="Whitehead Institute Centre for Genome Research"/>
        </authorList>
    </citation>
    <scope>NUCLEOTIDE SEQUENCE</scope>
</reference>
<dbReference type="InterPro" id="IPR052616">
    <property type="entry name" value="SYO1-like"/>
</dbReference>
<dbReference type="GO" id="GO:0042273">
    <property type="term" value="P:ribosomal large subunit biogenesis"/>
    <property type="evidence" value="ECO:0007669"/>
    <property type="project" value="TreeGrafter"/>
</dbReference>
<name>Q4RBB2_TETNG</name>
<dbReference type="GO" id="GO:0006606">
    <property type="term" value="P:protein import into nucleus"/>
    <property type="evidence" value="ECO:0007669"/>
    <property type="project" value="TreeGrafter"/>
</dbReference>
<comment type="caution">
    <text evidence="2">The sequence shown here is derived from an EMBL/GenBank/DDBJ whole genome shotgun (WGS) entry which is preliminary data.</text>
</comment>
<feature type="domain" description="SYO1-like TPR repeats" evidence="1">
    <location>
        <begin position="1"/>
        <end position="151"/>
    </location>
</feature>
<dbReference type="InterPro" id="IPR057990">
    <property type="entry name" value="TPR_SYO1"/>
</dbReference>
<evidence type="ECO:0000313" key="2">
    <source>
        <dbReference type="EMBL" id="CAG14321.1"/>
    </source>
</evidence>
<dbReference type="OrthoDB" id="288703at2759"/>
<feature type="non-terminal residue" evidence="2">
    <location>
        <position position="1"/>
    </location>
</feature>
<protein>
    <submittedName>
        <fullName evidence="2">(spotted green pufferfish) hypothetical protein</fullName>
    </submittedName>
</protein>
<dbReference type="GO" id="GO:0051082">
    <property type="term" value="F:unfolded protein binding"/>
    <property type="evidence" value="ECO:0007669"/>
    <property type="project" value="TreeGrafter"/>
</dbReference>
<evidence type="ECO:0000259" key="1">
    <source>
        <dbReference type="Pfam" id="PF25567"/>
    </source>
</evidence>
<sequence>KVIKKTNFPRRETIDLCHQNPSWKSLIKKMQRVQSRALTCLHSIFSTMDADSLGGAEVLQVAAQHLSTLVFGTGEIPKEEFLEAVISAMRSVLQQLASRNIPQCMTPQQLLSLSDAGTSCEVVSVRVNAVAILGITGSTLAKEKGTATTLQ</sequence>